<keyword evidence="2" id="KW-1133">Transmembrane helix</keyword>
<dbReference type="EMBL" id="JAMQKC010000001">
    <property type="protein sequence ID" value="MDC3415412.1"/>
    <property type="molecule type" value="Genomic_DNA"/>
</dbReference>
<evidence type="ECO:0000313" key="4">
    <source>
        <dbReference type="Proteomes" id="UP001145069"/>
    </source>
</evidence>
<comment type="caution">
    <text evidence="3">The sequence shown here is derived from an EMBL/GenBank/DDBJ whole genome shotgun (WGS) entry which is preliminary data.</text>
</comment>
<evidence type="ECO:0008006" key="5">
    <source>
        <dbReference type="Google" id="ProtNLM"/>
    </source>
</evidence>
<dbReference type="Proteomes" id="UP001145069">
    <property type="component" value="Unassembled WGS sequence"/>
</dbReference>
<evidence type="ECO:0000313" key="3">
    <source>
        <dbReference type="EMBL" id="MDC3415412.1"/>
    </source>
</evidence>
<sequence>MLSHDNFNEEKLSKMLSEMPKIQDNQDKDKLYEKISNKINGDDQQDAFRTKQKFPWAIPSIASIAVVILLIVIFQDAFPNRQYSNSDSASEQSTSSSDKALENSDMAPFAAEKNDSFDAGKRDESDGMTENEMSMLTKDIGFSSYIIYDSNPNVSIIPVAAMDENIQYVVPLTLVDNTNPDADPANFYNQLDAFINEEELGVVVFPFGKIAFQLELGENKVLLTIPDGYQMEEGSAIGGMFKQVLATMFTPYGITKAVVDPDNSRNESFGMYGNIDSLPLDKPKNQSFKLYRGTKANQALLIPSLPNQFNTMEEALEDMKQNQPDFLLEATIDSDVDLEIKVKAQGVTISSSSSKVANNQETATMIEAILLTAKSFGYTSVTFDFPVEQVGAYQLNKSIQVPAGPNPIQLH</sequence>
<dbReference type="AlphaFoldDB" id="A0A9X3WAC4"/>
<feature type="transmembrane region" description="Helical" evidence="2">
    <location>
        <begin position="54"/>
        <end position="74"/>
    </location>
</feature>
<gene>
    <name evidence="3" type="ORF">NC799_00590</name>
</gene>
<accession>A0A9X3WAC4</accession>
<organism evidence="3 4">
    <name type="scientific">Aquibacillus salsiterrae</name>
    <dbReference type="NCBI Taxonomy" id="2950439"/>
    <lineage>
        <taxon>Bacteria</taxon>
        <taxon>Bacillati</taxon>
        <taxon>Bacillota</taxon>
        <taxon>Bacilli</taxon>
        <taxon>Bacillales</taxon>
        <taxon>Bacillaceae</taxon>
        <taxon>Aquibacillus</taxon>
    </lineage>
</organism>
<name>A0A9X3WAC4_9BACI</name>
<keyword evidence="2" id="KW-0472">Membrane</keyword>
<feature type="compositionally biased region" description="Low complexity" evidence="1">
    <location>
        <begin position="84"/>
        <end position="97"/>
    </location>
</feature>
<keyword evidence="4" id="KW-1185">Reference proteome</keyword>
<feature type="region of interest" description="Disordered" evidence="1">
    <location>
        <begin position="83"/>
        <end position="103"/>
    </location>
</feature>
<protein>
    <recommendedName>
        <fullName evidence="5">GerMN domain-containing protein</fullName>
    </recommendedName>
</protein>
<evidence type="ECO:0000256" key="2">
    <source>
        <dbReference type="SAM" id="Phobius"/>
    </source>
</evidence>
<keyword evidence="2" id="KW-0812">Transmembrane</keyword>
<proteinExistence type="predicted"/>
<dbReference type="RefSeq" id="WP_272444379.1">
    <property type="nucleotide sequence ID" value="NZ_JAMQKC010000001.1"/>
</dbReference>
<reference evidence="3" key="1">
    <citation type="submission" date="2022-06" db="EMBL/GenBank/DDBJ databases">
        <title>Aquibacillus sp. a new bacterium isolated from soil saline samples.</title>
        <authorList>
            <person name="Galisteo C."/>
            <person name="De La Haba R."/>
            <person name="Sanchez-Porro C."/>
            <person name="Ventosa A."/>
        </authorList>
    </citation>
    <scope>NUCLEOTIDE SEQUENCE</scope>
    <source>
        <strain evidence="3">3ASR75-54</strain>
    </source>
</reference>
<evidence type="ECO:0000256" key="1">
    <source>
        <dbReference type="SAM" id="MobiDB-lite"/>
    </source>
</evidence>